<keyword evidence="3" id="KW-1185">Reference proteome</keyword>
<feature type="transmembrane region" description="Helical" evidence="1">
    <location>
        <begin position="36"/>
        <end position="56"/>
    </location>
</feature>
<reference evidence="2" key="2">
    <citation type="journal article" date="2021" name="Syst. Appl. Microbiol.">
        <title>Roseomonas hellenica sp. nov., isolated from roots of wild-growing Alkanna tinctoria.</title>
        <authorList>
            <person name="Rat A."/>
            <person name="Naranjo H.D."/>
            <person name="Lebbe L."/>
            <person name="Cnockaert M."/>
            <person name="Krigas N."/>
            <person name="Grigoriadou K."/>
            <person name="Maloupa E."/>
            <person name="Willems A."/>
        </authorList>
    </citation>
    <scope>NUCLEOTIDE SEQUENCE</scope>
    <source>
        <strain evidence="2">LMG 31228</strain>
    </source>
</reference>
<gene>
    <name evidence="2" type="ORF">GXW74_23275</name>
</gene>
<evidence type="ECO:0000313" key="3">
    <source>
        <dbReference type="Proteomes" id="UP001138709"/>
    </source>
</evidence>
<dbReference type="AlphaFoldDB" id="A0A9X9XI91"/>
<organism evidence="2 3">
    <name type="scientific">Neoroseomonas eburnea</name>
    <dbReference type="NCBI Taxonomy" id="1346889"/>
    <lineage>
        <taxon>Bacteria</taxon>
        <taxon>Pseudomonadati</taxon>
        <taxon>Pseudomonadota</taxon>
        <taxon>Alphaproteobacteria</taxon>
        <taxon>Acetobacterales</taxon>
        <taxon>Acetobacteraceae</taxon>
        <taxon>Neoroseomonas</taxon>
    </lineage>
</organism>
<sequence length="132" mass="14376">MEILRTFADISIRRACGFAALGIGTVMLALSYDLALALRSGAVLTSLTFGVIWLCAWRAPHWDVRRTELWSMVVAEGLHLPSSGTHAARLEARAARVLRERLSWHAERVALAALAMWICAGGAALVDHLLGE</sequence>
<evidence type="ECO:0000256" key="1">
    <source>
        <dbReference type="SAM" id="Phobius"/>
    </source>
</evidence>
<keyword evidence="1" id="KW-0472">Membrane</keyword>
<protein>
    <submittedName>
        <fullName evidence="2">Uncharacterized protein</fullName>
    </submittedName>
</protein>
<reference evidence="2" key="1">
    <citation type="submission" date="2020-01" db="EMBL/GenBank/DDBJ databases">
        <authorList>
            <person name="Rat A."/>
        </authorList>
    </citation>
    <scope>NUCLEOTIDE SEQUENCE</scope>
    <source>
        <strain evidence="2">LMG 31228</strain>
    </source>
</reference>
<feature type="transmembrane region" description="Helical" evidence="1">
    <location>
        <begin position="109"/>
        <end position="130"/>
    </location>
</feature>
<accession>A0A9X9XI91</accession>
<proteinExistence type="predicted"/>
<dbReference type="RefSeq" id="WP_211848996.1">
    <property type="nucleotide sequence ID" value="NZ_JAAEDL010000032.1"/>
</dbReference>
<name>A0A9X9XI91_9PROT</name>
<evidence type="ECO:0000313" key="2">
    <source>
        <dbReference type="EMBL" id="MBR0683427.1"/>
    </source>
</evidence>
<feature type="transmembrane region" description="Helical" evidence="1">
    <location>
        <begin position="12"/>
        <end position="30"/>
    </location>
</feature>
<keyword evidence="1" id="KW-0812">Transmembrane</keyword>
<dbReference type="EMBL" id="JAAEDL010000032">
    <property type="protein sequence ID" value="MBR0683427.1"/>
    <property type="molecule type" value="Genomic_DNA"/>
</dbReference>
<keyword evidence="1" id="KW-1133">Transmembrane helix</keyword>
<comment type="caution">
    <text evidence="2">The sequence shown here is derived from an EMBL/GenBank/DDBJ whole genome shotgun (WGS) entry which is preliminary data.</text>
</comment>
<dbReference type="Proteomes" id="UP001138709">
    <property type="component" value="Unassembled WGS sequence"/>
</dbReference>